<proteinExistence type="predicted"/>
<accession>A0A0G1XAF8</accession>
<dbReference type="Gene3D" id="1.10.10.580">
    <property type="entry name" value="Structural maintenance of chromosome 1. Chain E"/>
    <property type="match status" value="1"/>
</dbReference>
<sequence>MTYELALDAYRGPLDKLLELVEEKKLAITEISLAAVTADFLAYLKKLEAEKIDQILLADFLAVASKLILIKSKFLLPSLVTEEDELEIRDLEIRLRLYQEIKQAMILVKRSWQPLPQIFSREYLAQIGPVFYPPREVTAETLHSVLVGLFADFEKIFRPVAVIKTEIINLKAKIEEVFKKLTDRPLEFQKLSNRHSKNELIVLFLAILHLIKEQLILVNQPTHFREMTIVRKAKTD</sequence>
<gene>
    <name evidence="2" type="ORF">UY23_C0002G0039</name>
</gene>
<dbReference type="AlphaFoldDB" id="A0A0G1XAF8"/>
<reference evidence="2 3" key="1">
    <citation type="journal article" date="2015" name="Nature">
        <title>rRNA introns, odd ribosomes, and small enigmatic genomes across a large radiation of phyla.</title>
        <authorList>
            <person name="Brown C.T."/>
            <person name="Hug L.A."/>
            <person name="Thomas B.C."/>
            <person name="Sharon I."/>
            <person name="Castelle C.J."/>
            <person name="Singh A."/>
            <person name="Wilkins M.J."/>
            <person name="Williams K.H."/>
            <person name="Banfield J.F."/>
        </authorList>
    </citation>
    <scope>NUCLEOTIDE SEQUENCE [LARGE SCALE GENOMIC DNA]</scope>
</reference>
<dbReference type="Proteomes" id="UP000034956">
    <property type="component" value="Unassembled WGS sequence"/>
</dbReference>
<dbReference type="PANTHER" id="PTHR33969">
    <property type="entry name" value="SEGREGATION AND CONDENSATION PROTEIN A"/>
    <property type="match status" value="1"/>
</dbReference>
<comment type="caution">
    <text evidence="2">The sequence shown here is derived from an EMBL/GenBank/DDBJ whole genome shotgun (WGS) entry which is preliminary data.</text>
</comment>
<dbReference type="InterPro" id="IPR003768">
    <property type="entry name" value="ScpA"/>
</dbReference>
<evidence type="ECO:0000313" key="3">
    <source>
        <dbReference type="Proteomes" id="UP000034956"/>
    </source>
</evidence>
<dbReference type="EMBL" id="LCPF01000002">
    <property type="protein sequence ID" value="KKU91300.1"/>
    <property type="molecule type" value="Genomic_DNA"/>
</dbReference>
<name>A0A0G1XAF8_9BACT</name>
<dbReference type="Pfam" id="PF02616">
    <property type="entry name" value="SMC_ScpA"/>
    <property type="match status" value="1"/>
</dbReference>
<organism evidence="2 3">
    <name type="scientific">Candidatus Jorgensenbacteria bacterium GW2011_GWA1_48_11</name>
    <dbReference type="NCBI Taxonomy" id="1618660"/>
    <lineage>
        <taxon>Bacteria</taxon>
        <taxon>Candidatus Joergenseniibacteriota</taxon>
    </lineage>
</organism>
<dbReference type="PANTHER" id="PTHR33969:SF2">
    <property type="entry name" value="SEGREGATION AND CONDENSATION PROTEIN A"/>
    <property type="match status" value="1"/>
</dbReference>
<evidence type="ECO:0000313" key="2">
    <source>
        <dbReference type="EMBL" id="KKU91300.1"/>
    </source>
</evidence>
<protein>
    <recommendedName>
        <fullName evidence="1">Segregation and condensation protein A</fullName>
    </recommendedName>
</protein>
<dbReference type="Gene3D" id="6.10.250.2410">
    <property type="match status" value="1"/>
</dbReference>
<dbReference type="InterPro" id="IPR023093">
    <property type="entry name" value="ScpA-like_C"/>
</dbReference>
<evidence type="ECO:0000256" key="1">
    <source>
        <dbReference type="ARBA" id="ARBA00044777"/>
    </source>
</evidence>